<reference evidence="1 2" key="1">
    <citation type="submission" date="2019-05" db="EMBL/GenBank/DDBJ databases">
        <authorList>
            <person name="Lee S.D."/>
        </authorList>
    </citation>
    <scope>NUCLEOTIDE SEQUENCE [LARGE SCALE GENOMIC DNA]</scope>
    <source>
        <strain evidence="1 2">YC2-7</strain>
    </source>
</reference>
<dbReference type="AlphaFoldDB" id="A0A848KHL1"/>
<accession>A0A848KHL1</accession>
<protein>
    <submittedName>
        <fullName evidence="1">DUF3052 family protein</fullName>
    </submittedName>
</protein>
<organism evidence="1 2">
    <name type="scientific">Antrihabitans stalactiti</name>
    <dbReference type="NCBI Taxonomy" id="2584121"/>
    <lineage>
        <taxon>Bacteria</taxon>
        <taxon>Bacillati</taxon>
        <taxon>Actinomycetota</taxon>
        <taxon>Actinomycetes</taxon>
        <taxon>Mycobacteriales</taxon>
        <taxon>Nocardiaceae</taxon>
        <taxon>Antrihabitans</taxon>
    </lineage>
</organism>
<sequence>MAWQTPPMAGYSPTPQVRKLGIKAGSTVLIENAPAGWALDDPPADADIVDRAVTADVVLSFVTAAAQVPDRIAGNADTIFPASALWILWPRKATGHVSDVDENLIRETALGLGLVDVKVAAVDDDWSGLKLVWRKENRHR</sequence>
<comment type="caution">
    <text evidence="1">The sequence shown here is derived from an EMBL/GenBank/DDBJ whole genome shotgun (WGS) entry which is preliminary data.</text>
</comment>
<evidence type="ECO:0000313" key="2">
    <source>
        <dbReference type="Proteomes" id="UP000535543"/>
    </source>
</evidence>
<gene>
    <name evidence="1" type="ORF">FGL95_21680</name>
</gene>
<keyword evidence="2" id="KW-1185">Reference proteome</keyword>
<reference evidence="1 2" key="2">
    <citation type="submission" date="2020-06" db="EMBL/GenBank/DDBJ databases">
        <title>Antribacter stalactiti gen. nov., sp. nov., a new member of the family Nacardiaceae isolated from a cave.</title>
        <authorList>
            <person name="Kim I.S."/>
        </authorList>
    </citation>
    <scope>NUCLEOTIDE SEQUENCE [LARGE SCALE GENOMIC DNA]</scope>
    <source>
        <strain evidence="1 2">YC2-7</strain>
    </source>
</reference>
<dbReference type="Proteomes" id="UP000535543">
    <property type="component" value="Unassembled WGS sequence"/>
</dbReference>
<evidence type="ECO:0000313" key="1">
    <source>
        <dbReference type="EMBL" id="NMN97651.1"/>
    </source>
</evidence>
<proteinExistence type="predicted"/>
<name>A0A848KHL1_9NOCA</name>
<dbReference type="EMBL" id="VCQU01000008">
    <property type="protein sequence ID" value="NMN97651.1"/>
    <property type="molecule type" value="Genomic_DNA"/>
</dbReference>